<dbReference type="PIRSF" id="PIRSF009467">
    <property type="entry name" value="Ureas_acces_UreF"/>
    <property type="match status" value="1"/>
</dbReference>
<gene>
    <name evidence="3" type="primary">ureF</name>
    <name evidence="4" type="ORF">RM530_14320</name>
</gene>
<dbReference type="EMBL" id="JAVRIC010000022">
    <property type="protein sequence ID" value="MDT0498523.1"/>
    <property type="molecule type" value="Genomic_DNA"/>
</dbReference>
<evidence type="ECO:0000313" key="4">
    <source>
        <dbReference type="EMBL" id="MDT0498523.1"/>
    </source>
</evidence>
<accession>A0ABU2WLU5</accession>
<dbReference type="Proteomes" id="UP001254608">
    <property type="component" value="Unassembled WGS sequence"/>
</dbReference>
<dbReference type="Gene3D" id="1.10.4190.10">
    <property type="entry name" value="Urease accessory protein UreF"/>
    <property type="match status" value="1"/>
</dbReference>
<keyword evidence="5" id="KW-1185">Reference proteome</keyword>
<sequence length="229" mass="24426">MNPGPSPTALYRLLAWTSPSYPTGAFSYSHGLEWAVEEGSVRNVGQLIDYVGTVIEHGGGWIDAVLLARIHEAADQSDLQDQLIELAGAFRGSAETALEARQQGDAFLRATRAAWPNPALDSLVERFQGRPLAHCAVMAVACVAHGIALRPALEAFVHGAAANLVSAGVRLVPLGQTDGQIAIARLEPRVEAVVVRALATPVDELGSCAPALELCSLRHETQYTRLFRS</sequence>
<evidence type="ECO:0000313" key="5">
    <source>
        <dbReference type="Proteomes" id="UP001254608"/>
    </source>
</evidence>
<evidence type="ECO:0000256" key="3">
    <source>
        <dbReference type="HAMAP-Rule" id="MF_01385"/>
    </source>
</evidence>
<comment type="caution">
    <text evidence="4">The sequence shown here is derived from an EMBL/GenBank/DDBJ whole genome shotgun (WGS) entry which is preliminary data.</text>
</comment>
<evidence type="ECO:0000256" key="2">
    <source>
        <dbReference type="ARBA" id="ARBA00023186"/>
    </source>
</evidence>
<keyword evidence="1 3" id="KW-0996">Nickel insertion</keyword>
<comment type="subunit">
    <text evidence="3">UreD, UreF and UreG form a complex that acts as a GTP-hydrolysis-dependent molecular chaperone, activating the urease apoprotein by helping to assemble the nickel containing metallocenter of UreC. The UreE protein probably delivers the nickel.</text>
</comment>
<dbReference type="HAMAP" id="MF_01385">
    <property type="entry name" value="UreF"/>
    <property type="match status" value="1"/>
</dbReference>
<dbReference type="PANTHER" id="PTHR33620">
    <property type="entry name" value="UREASE ACCESSORY PROTEIN F"/>
    <property type="match status" value="1"/>
</dbReference>
<reference evidence="4 5" key="1">
    <citation type="submission" date="2023-09" db="EMBL/GenBank/DDBJ databases">
        <authorList>
            <person name="Rey-Velasco X."/>
        </authorList>
    </citation>
    <scope>NUCLEOTIDE SEQUENCE [LARGE SCALE GENOMIC DNA]</scope>
    <source>
        <strain evidence="4 5">W345</strain>
    </source>
</reference>
<keyword evidence="3" id="KW-0963">Cytoplasm</keyword>
<dbReference type="Pfam" id="PF01730">
    <property type="entry name" value="UreF"/>
    <property type="match status" value="1"/>
</dbReference>
<name>A0ABU2WLU5_9GAMM</name>
<keyword evidence="2 3" id="KW-0143">Chaperone</keyword>
<dbReference type="InterPro" id="IPR002639">
    <property type="entry name" value="UreF"/>
</dbReference>
<dbReference type="InterPro" id="IPR038277">
    <property type="entry name" value="UreF_sf"/>
</dbReference>
<protein>
    <recommendedName>
        <fullName evidence="3">Urease accessory protein UreF</fullName>
    </recommendedName>
</protein>
<dbReference type="RefSeq" id="WP_311365935.1">
    <property type="nucleotide sequence ID" value="NZ_JAVRIC010000022.1"/>
</dbReference>
<comment type="subcellular location">
    <subcellularLocation>
        <location evidence="3">Cytoplasm</location>
    </subcellularLocation>
</comment>
<organism evidence="4 5">
    <name type="scientific">Banduia mediterranea</name>
    <dbReference type="NCBI Taxonomy" id="3075609"/>
    <lineage>
        <taxon>Bacteria</taxon>
        <taxon>Pseudomonadati</taxon>
        <taxon>Pseudomonadota</taxon>
        <taxon>Gammaproteobacteria</taxon>
        <taxon>Nevskiales</taxon>
        <taxon>Algiphilaceae</taxon>
        <taxon>Banduia</taxon>
    </lineage>
</organism>
<comment type="function">
    <text evidence="3">Required for maturation of urease via the functional incorporation of the urease nickel metallocenter.</text>
</comment>
<evidence type="ECO:0000256" key="1">
    <source>
        <dbReference type="ARBA" id="ARBA00022988"/>
    </source>
</evidence>
<proteinExistence type="inferred from homology"/>
<comment type="similarity">
    <text evidence="3">Belongs to the UreF family.</text>
</comment>
<dbReference type="PANTHER" id="PTHR33620:SF1">
    <property type="entry name" value="UREASE ACCESSORY PROTEIN F"/>
    <property type="match status" value="1"/>
</dbReference>